<dbReference type="RefSeq" id="WP_184107744.1">
    <property type="nucleotide sequence ID" value="NZ_CP124053.1"/>
</dbReference>
<proteinExistence type="predicted"/>
<dbReference type="EMBL" id="JACHFC010000004">
    <property type="protein sequence ID" value="MBB6208366.1"/>
    <property type="molecule type" value="Genomic_DNA"/>
</dbReference>
<sequence>MKIEKLNSMVMALFFNLLVACNIGLIEKAKMALESSSRDLKNKILKIKEEAAKKGVLFAAFTNSKAGSKVTSGGPTLREAKVQVIGETRKFLKIIEKEALKLKETGNSSQFLAMFDLMLEAVESLEEIGITDIKPRILEEAESNPINTAERLLEVKVKIENQLEAVKVKQNIKKNGEKKNNKGKKKK</sequence>
<dbReference type="NCBIfam" id="NF033720">
    <property type="entry name" value="DbpB"/>
    <property type="match status" value="1"/>
</dbReference>
<dbReference type="Pfam" id="PF02352">
    <property type="entry name" value="Decorin_bind"/>
    <property type="match status" value="1"/>
</dbReference>
<comment type="caution">
    <text evidence="1">The sequence shown here is derived from an EMBL/GenBank/DDBJ whole genome shotgun (WGS) entry which is preliminary data.</text>
</comment>
<dbReference type="Proteomes" id="UP000575983">
    <property type="component" value="Unassembled WGS sequence"/>
</dbReference>
<dbReference type="InterPro" id="IPR053514">
    <property type="entry name" value="Decorin-Binding"/>
</dbReference>
<organism evidence="1 2">
    <name type="scientific">Borreliella lanei</name>
    <dbReference type="NCBI Taxonomy" id="373540"/>
    <lineage>
        <taxon>Bacteria</taxon>
        <taxon>Pseudomonadati</taxon>
        <taxon>Spirochaetota</taxon>
        <taxon>Spirochaetia</taxon>
        <taxon>Spirochaetales</taxon>
        <taxon>Borreliaceae</taxon>
        <taxon>Borreliella</taxon>
    </lineage>
</organism>
<keyword evidence="2" id="KW-1185">Reference proteome</keyword>
<protein>
    <recommendedName>
        <fullName evidence="3">Decorin binding protein B</fullName>
    </recommendedName>
</protein>
<gene>
    <name evidence="1" type="ORF">HNQ06_000896</name>
</gene>
<dbReference type="PROSITE" id="PS51257">
    <property type="entry name" value="PROKAR_LIPOPROTEIN"/>
    <property type="match status" value="1"/>
</dbReference>
<evidence type="ECO:0000313" key="1">
    <source>
        <dbReference type="EMBL" id="MBB6208366.1"/>
    </source>
</evidence>
<reference evidence="1 2" key="1">
    <citation type="submission" date="2020-08" db="EMBL/GenBank/DDBJ databases">
        <title>Genomic Encyclopedia of Type Strains, Phase IV (KMG-IV): sequencing the most valuable type-strain genomes for metagenomic binning, comparative biology and taxonomic classification.</title>
        <authorList>
            <person name="Goeker M."/>
        </authorList>
    </citation>
    <scope>NUCLEOTIDE SEQUENCE [LARGE SCALE GENOMIC DNA]</scope>
    <source>
        <strain evidence="1 2">DSM 17992</strain>
    </source>
</reference>
<dbReference type="InterPro" id="IPR003332">
    <property type="entry name" value="Decorin-bd"/>
</dbReference>
<dbReference type="Gene3D" id="1.20.1420.40">
    <property type="entry name" value="Decorin-binding protein"/>
    <property type="match status" value="1"/>
</dbReference>
<accession>A0A7X0DJW4</accession>
<dbReference type="InterPro" id="IPR038353">
    <property type="entry name" value="Decorin-db_sf"/>
</dbReference>
<name>A0A7X0DJW4_9SPIR</name>
<evidence type="ECO:0008006" key="3">
    <source>
        <dbReference type="Google" id="ProtNLM"/>
    </source>
</evidence>
<evidence type="ECO:0000313" key="2">
    <source>
        <dbReference type="Proteomes" id="UP000575983"/>
    </source>
</evidence>
<dbReference type="AlphaFoldDB" id="A0A7X0DJW4"/>